<keyword evidence="2" id="KW-1185">Reference proteome</keyword>
<accession>A0ABQ5HZX3</accession>
<dbReference type="Pfam" id="PF02992">
    <property type="entry name" value="Transposase_21"/>
    <property type="match status" value="1"/>
</dbReference>
<dbReference type="InterPro" id="IPR004242">
    <property type="entry name" value="Transposase_21"/>
</dbReference>
<organism evidence="1 2">
    <name type="scientific">Tanacetum coccineum</name>
    <dbReference type="NCBI Taxonomy" id="301880"/>
    <lineage>
        <taxon>Eukaryota</taxon>
        <taxon>Viridiplantae</taxon>
        <taxon>Streptophyta</taxon>
        <taxon>Embryophyta</taxon>
        <taxon>Tracheophyta</taxon>
        <taxon>Spermatophyta</taxon>
        <taxon>Magnoliopsida</taxon>
        <taxon>eudicotyledons</taxon>
        <taxon>Gunneridae</taxon>
        <taxon>Pentapetalae</taxon>
        <taxon>asterids</taxon>
        <taxon>campanulids</taxon>
        <taxon>Asterales</taxon>
        <taxon>Asteraceae</taxon>
        <taxon>Asteroideae</taxon>
        <taxon>Anthemideae</taxon>
        <taxon>Anthemidinae</taxon>
        <taxon>Tanacetum</taxon>
    </lineage>
</organism>
<evidence type="ECO:0000313" key="1">
    <source>
        <dbReference type="EMBL" id="GJT92692.1"/>
    </source>
</evidence>
<protein>
    <submittedName>
        <fullName evidence="1">Transposase-associated domain-containing protein</fullName>
    </submittedName>
</protein>
<gene>
    <name evidence="1" type="ORF">Tco_1081537</name>
</gene>
<dbReference type="PANTHER" id="PTHR10775:SF183">
    <property type="entry name" value="TRANSPOSON, EN_SPM-LIKE, TRANSPOSASE-ASSOCIATED DOMAIN PROTEIN-RELATED"/>
    <property type="match status" value="1"/>
</dbReference>
<reference evidence="1" key="1">
    <citation type="journal article" date="2022" name="Int. J. Mol. Sci.">
        <title>Draft Genome of Tanacetum Coccineum: Genomic Comparison of Closely Related Tanacetum-Family Plants.</title>
        <authorList>
            <person name="Yamashiro T."/>
            <person name="Shiraishi A."/>
            <person name="Nakayama K."/>
            <person name="Satake H."/>
        </authorList>
    </citation>
    <scope>NUCLEOTIDE SEQUENCE</scope>
</reference>
<reference evidence="1" key="2">
    <citation type="submission" date="2022-01" db="EMBL/GenBank/DDBJ databases">
        <authorList>
            <person name="Yamashiro T."/>
            <person name="Shiraishi A."/>
            <person name="Satake H."/>
            <person name="Nakayama K."/>
        </authorList>
    </citation>
    <scope>NUCLEOTIDE SEQUENCE</scope>
</reference>
<dbReference type="Proteomes" id="UP001151760">
    <property type="component" value="Unassembled WGS sequence"/>
</dbReference>
<evidence type="ECO:0000313" key="2">
    <source>
        <dbReference type="Proteomes" id="UP001151760"/>
    </source>
</evidence>
<comment type="caution">
    <text evidence="1">The sequence shown here is derived from an EMBL/GenBank/DDBJ whole genome shotgun (WGS) entry which is preliminary data.</text>
</comment>
<dbReference type="PANTHER" id="PTHR10775">
    <property type="entry name" value="OS08G0208400 PROTEIN"/>
    <property type="match status" value="1"/>
</dbReference>
<proteinExistence type="predicted"/>
<sequence>MPAYFTWTEHGETSIQDVRQSSVPMDSDDHDDLYDCRRMVMDSINGYSPTFQPHQDPHVAEDVPNPKSRKFYDLLKALDESLWEGCQNWTTLQAATSLLSWKSHCNVPMSTFNYILPIFKSMLPENNNLPDNFYAIKKSLDKLSIPSKRIDACKNHCMLFYGEEDKNLTHCRWCNESRYKSDQQNIPNLVLTYMPIGPRLQKLCMNKKTAKDMVWHHTHKTKQRSMAHPSDGKAWKHFDSINPDFAEEIRNVRLGLCTDGFSPNNSKS</sequence>
<name>A0ABQ5HZX3_9ASTR</name>
<dbReference type="EMBL" id="BQNB010020134">
    <property type="protein sequence ID" value="GJT92692.1"/>
    <property type="molecule type" value="Genomic_DNA"/>
</dbReference>